<comment type="caution">
    <text evidence="5">The sequence shown here is derived from an EMBL/GenBank/DDBJ whole genome shotgun (WGS) entry which is preliminary data.</text>
</comment>
<dbReference type="InterPro" id="IPR003593">
    <property type="entry name" value="AAA+_ATPase"/>
</dbReference>
<comment type="similarity">
    <text evidence="1">Belongs to the GSP E family.</text>
</comment>
<dbReference type="PROSITE" id="PS00662">
    <property type="entry name" value="T2SP_E"/>
    <property type="match status" value="1"/>
</dbReference>
<dbReference type="Pfam" id="PF00437">
    <property type="entry name" value="T2SSE"/>
    <property type="match status" value="1"/>
</dbReference>
<dbReference type="GO" id="GO:0005886">
    <property type="term" value="C:plasma membrane"/>
    <property type="evidence" value="ECO:0007669"/>
    <property type="project" value="TreeGrafter"/>
</dbReference>
<reference evidence="5 6" key="1">
    <citation type="submission" date="2019-02" db="EMBL/GenBank/DDBJ databases">
        <title>Genomic Encyclopedia of Type Strains, Phase IV (KMG-IV): sequencing the most valuable type-strain genomes for metagenomic binning, comparative biology and taxonomic classification.</title>
        <authorList>
            <person name="Goeker M."/>
        </authorList>
    </citation>
    <scope>NUCLEOTIDE SEQUENCE [LARGE SCALE GENOMIC DNA]</scope>
    <source>
        <strain evidence="5 6">DSM 105135</strain>
    </source>
</reference>
<evidence type="ECO:0000256" key="3">
    <source>
        <dbReference type="ARBA" id="ARBA00022840"/>
    </source>
</evidence>
<dbReference type="SUPFAM" id="SSF52540">
    <property type="entry name" value="P-loop containing nucleoside triphosphate hydrolases"/>
    <property type="match status" value="1"/>
</dbReference>
<dbReference type="PANTHER" id="PTHR30258">
    <property type="entry name" value="TYPE II SECRETION SYSTEM PROTEIN GSPE-RELATED"/>
    <property type="match status" value="1"/>
</dbReference>
<sequence length="453" mass="50044">MNQPDLFISTGRGDQESVELLNDLFAKAAEHGASDIHFEDHQEGAAIRWRCRGSMELIGHVSRHVARNIQDKIRARCNLSIVDKKLAQDGRTSLQFASFGLDLRVSIQPTVQGHSVVCRLLDQRNAGRPLNDIPMTDIVRSSLMSVIHEPNGLFLVTGPTGSGKTSTLYSIINALNSVERKIMTIEDPVEYRLPWLQQVNVEQDNPFASALRAALRQDPDVILVGEIRDRETANIAIQAALTGHLVLSTLHANDSVSTISRLLDLDVDPVALAASLRGVLAQRLVKRLPVSSPNRPATRLERDWLLANRLHSYVDQQFGSPEEHVAYQGMLPVMELLLMSPAIQEAMVRRQDKRIRQIAGTQPQFETLARAGTRLAASGMTSLEEIIAISGQSLQPTDMPLGERLISLGHLTSFQLRKALNHQISGSQCLLGEILIDMQLCDKEAIDEAMAII</sequence>
<feature type="domain" description="Bacterial type II secretion system protein E" evidence="4">
    <location>
        <begin position="215"/>
        <end position="229"/>
    </location>
</feature>
<dbReference type="SMART" id="SM00382">
    <property type="entry name" value="AAA"/>
    <property type="match status" value="1"/>
</dbReference>
<name>A0A4Q7YGX1_9GAMM</name>
<gene>
    <name evidence="5" type="ORF">EV700_3208</name>
</gene>
<dbReference type="Gene3D" id="3.30.450.90">
    <property type="match status" value="1"/>
</dbReference>
<dbReference type="CDD" id="cd01129">
    <property type="entry name" value="PulE-GspE-like"/>
    <property type="match status" value="1"/>
</dbReference>
<keyword evidence="2" id="KW-0547">Nucleotide-binding</keyword>
<evidence type="ECO:0000259" key="4">
    <source>
        <dbReference type="PROSITE" id="PS00662"/>
    </source>
</evidence>
<dbReference type="InterPro" id="IPR037257">
    <property type="entry name" value="T2SS_E_N_sf"/>
</dbReference>
<dbReference type="OrthoDB" id="5297927at2"/>
<evidence type="ECO:0000256" key="2">
    <source>
        <dbReference type="ARBA" id="ARBA00022741"/>
    </source>
</evidence>
<evidence type="ECO:0000256" key="1">
    <source>
        <dbReference type="ARBA" id="ARBA00006611"/>
    </source>
</evidence>
<dbReference type="Proteomes" id="UP000292423">
    <property type="component" value="Unassembled WGS sequence"/>
</dbReference>
<protein>
    <submittedName>
        <fullName evidence="5">General secretion pathway protein E</fullName>
    </submittedName>
</protein>
<organism evidence="5 6">
    <name type="scientific">Fluviicoccus keumensis</name>
    <dbReference type="NCBI Taxonomy" id="1435465"/>
    <lineage>
        <taxon>Bacteria</taxon>
        <taxon>Pseudomonadati</taxon>
        <taxon>Pseudomonadota</taxon>
        <taxon>Gammaproteobacteria</taxon>
        <taxon>Moraxellales</taxon>
        <taxon>Moraxellaceae</taxon>
        <taxon>Fluviicoccus</taxon>
    </lineage>
</organism>
<dbReference type="AlphaFoldDB" id="A0A4Q7YGX1"/>
<dbReference type="InterPro" id="IPR001482">
    <property type="entry name" value="T2SS/T4SS_dom"/>
</dbReference>
<dbReference type="SUPFAM" id="SSF160246">
    <property type="entry name" value="EspE N-terminal domain-like"/>
    <property type="match status" value="1"/>
</dbReference>
<evidence type="ECO:0000313" key="5">
    <source>
        <dbReference type="EMBL" id="RZU36742.1"/>
    </source>
</evidence>
<dbReference type="EMBL" id="SHKX01000017">
    <property type="protein sequence ID" value="RZU36742.1"/>
    <property type="molecule type" value="Genomic_DNA"/>
</dbReference>
<dbReference type="PANTHER" id="PTHR30258:SF2">
    <property type="entry name" value="COMG OPERON PROTEIN 1"/>
    <property type="match status" value="1"/>
</dbReference>
<dbReference type="GO" id="GO:0016887">
    <property type="term" value="F:ATP hydrolysis activity"/>
    <property type="evidence" value="ECO:0007669"/>
    <property type="project" value="TreeGrafter"/>
</dbReference>
<accession>A0A4Q7YGX1</accession>
<keyword evidence="3" id="KW-0067">ATP-binding</keyword>
<dbReference type="GO" id="GO:0005524">
    <property type="term" value="F:ATP binding"/>
    <property type="evidence" value="ECO:0007669"/>
    <property type="project" value="UniProtKB-KW"/>
</dbReference>
<dbReference type="RefSeq" id="WP_130415673.1">
    <property type="nucleotide sequence ID" value="NZ_SHKX01000017.1"/>
</dbReference>
<dbReference type="InterPro" id="IPR027417">
    <property type="entry name" value="P-loop_NTPase"/>
</dbReference>
<evidence type="ECO:0000313" key="6">
    <source>
        <dbReference type="Proteomes" id="UP000292423"/>
    </source>
</evidence>
<proteinExistence type="inferred from homology"/>
<dbReference type="Gene3D" id="3.40.50.300">
    <property type="entry name" value="P-loop containing nucleotide triphosphate hydrolases"/>
    <property type="match status" value="1"/>
</dbReference>
<keyword evidence="6" id="KW-1185">Reference proteome</keyword>